<protein>
    <submittedName>
        <fullName evidence="2">Uncharacterized protein</fullName>
    </submittedName>
</protein>
<gene>
    <name evidence="2" type="ORF">TICRE_03070</name>
</gene>
<evidence type="ECO:0000313" key="2">
    <source>
        <dbReference type="EMBL" id="OLS03613.1"/>
    </source>
</evidence>
<feature type="transmembrane region" description="Helical" evidence="1">
    <location>
        <begin position="46"/>
        <end position="65"/>
    </location>
</feature>
<dbReference type="EMBL" id="LTDM01000004">
    <property type="protein sequence ID" value="OLS03613.1"/>
    <property type="molecule type" value="Genomic_DNA"/>
</dbReference>
<dbReference type="Proteomes" id="UP000186112">
    <property type="component" value="Unassembled WGS sequence"/>
</dbReference>
<comment type="caution">
    <text evidence="2">The sequence shown here is derived from an EMBL/GenBank/DDBJ whole genome shotgun (WGS) entry which is preliminary data.</text>
</comment>
<reference evidence="2 3" key="1">
    <citation type="submission" date="2016-02" db="EMBL/GenBank/DDBJ databases">
        <title>Genome sequence of Tissierella creatinophila DSM 6911.</title>
        <authorList>
            <person name="Poehlein A."/>
            <person name="Daniel R."/>
        </authorList>
    </citation>
    <scope>NUCLEOTIDE SEQUENCE [LARGE SCALE GENOMIC DNA]</scope>
    <source>
        <strain evidence="2 3">DSM 6911</strain>
    </source>
</reference>
<dbReference type="AlphaFoldDB" id="A0A1U7M8G0"/>
<dbReference type="OrthoDB" id="1924966at2"/>
<keyword evidence="3" id="KW-1185">Reference proteome</keyword>
<organism evidence="2 3">
    <name type="scientific">Tissierella creatinophila DSM 6911</name>
    <dbReference type="NCBI Taxonomy" id="1123403"/>
    <lineage>
        <taxon>Bacteria</taxon>
        <taxon>Bacillati</taxon>
        <taxon>Bacillota</taxon>
        <taxon>Tissierellia</taxon>
        <taxon>Tissierellales</taxon>
        <taxon>Tissierellaceae</taxon>
        <taxon>Tissierella</taxon>
    </lineage>
</organism>
<sequence>MDKKKQMVEIWGDVVEIKSLIIAIIVSIVSTMGFYAIAPSDDKTKQLFFGLIGAVIGFTISAIFIKPKRIIVIEEKIEE</sequence>
<keyword evidence="1" id="KW-0472">Membrane</keyword>
<evidence type="ECO:0000256" key="1">
    <source>
        <dbReference type="SAM" id="Phobius"/>
    </source>
</evidence>
<accession>A0A1U7M8G0</accession>
<name>A0A1U7M8G0_TISCR</name>
<dbReference type="RefSeq" id="WP_075724421.1">
    <property type="nucleotide sequence ID" value="NZ_LTDM01000004.1"/>
</dbReference>
<keyword evidence="1" id="KW-0812">Transmembrane</keyword>
<evidence type="ECO:0000313" key="3">
    <source>
        <dbReference type="Proteomes" id="UP000186112"/>
    </source>
</evidence>
<feature type="transmembrane region" description="Helical" evidence="1">
    <location>
        <begin position="20"/>
        <end position="40"/>
    </location>
</feature>
<keyword evidence="1" id="KW-1133">Transmembrane helix</keyword>
<proteinExistence type="predicted"/>